<protein>
    <submittedName>
        <fullName evidence="3">Uncharacterized protein</fullName>
    </submittedName>
</protein>
<feature type="region of interest" description="Disordered" evidence="1">
    <location>
        <begin position="175"/>
        <end position="200"/>
    </location>
</feature>
<accession>A0A9P5WZH3</accession>
<feature type="signal peptide" evidence="2">
    <location>
        <begin position="1"/>
        <end position="18"/>
    </location>
</feature>
<evidence type="ECO:0000313" key="4">
    <source>
        <dbReference type="Proteomes" id="UP000807342"/>
    </source>
</evidence>
<keyword evidence="4" id="KW-1185">Reference proteome</keyword>
<organism evidence="3 4">
    <name type="scientific">Macrolepiota fuliginosa MF-IS2</name>
    <dbReference type="NCBI Taxonomy" id="1400762"/>
    <lineage>
        <taxon>Eukaryota</taxon>
        <taxon>Fungi</taxon>
        <taxon>Dikarya</taxon>
        <taxon>Basidiomycota</taxon>
        <taxon>Agaricomycotina</taxon>
        <taxon>Agaricomycetes</taxon>
        <taxon>Agaricomycetidae</taxon>
        <taxon>Agaricales</taxon>
        <taxon>Agaricineae</taxon>
        <taxon>Agaricaceae</taxon>
        <taxon>Macrolepiota</taxon>
    </lineage>
</organism>
<evidence type="ECO:0000256" key="2">
    <source>
        <dbReference type="SAM" id="SignalP"/>
    </source>
</evidence>
<feature type="region of interest" description="Disordered" evidence="1">
    <location>
        <begin position="35"/>
        <end position="78"/>
    </location>
</feature>
<feature type="compositionally biased region" description="Polar residues" evidence="1">
    <location>
        <begin position="66"/>
        <end position="75"/>
    </location>
</feature>
<evidence type="ECO:0000256" key="1">
    <source>
        <dbReference type="SAM" id="MobiDB-lite"/>
    </source>
</evidence>
<feature type="chain" id="PRO_5040247724" evidence="2">
    <location>
        <begin position="19"/>
        <end position="200"/>
    </location>
</feature>
<gene>
    <name evidence="3" type="ORF">P691DRAFT_781943</name>
</gene>
<dbReference type="Proteomes" id="UP000807342">
    <property type="component" value="Unassembled WGS sequence"/>
</dbReference>
<proteinExistence type="predicted"/>
<keyword evidence="2" id="KW-0732">Signal</keyword>
<evidence type="ECO:0000313" key="3">
    <source>
        <dbReference type="EMBL" id="KAF9440585.1"/>
    </source>
</evidence>
<dbReference type="EMBL" id="MU152415">
    <property type="protein sequence ID" value="KAF9440585.1"/>
    <property type="molecule type" value="Genomic_DNA"/>
</dbReference>
<sequence length="200" mass="21420">MFALVSTAVLNTLQMTGTAPIALWSTWDATARKAPTSVPTGFPLPPPLPSTLPHPVSFQPRLNAGHANSASATTQPPLPPISFPSLPSVVEDDIMNFSFDEDEAHEAASPQPGNYLDLYMTWTLGTTIVHPFVVAHKIAKEKWQAKLDLTNAEGCQCILEKPKLEGIEALIPRPVVPEDNNDADEANAAAVSCEGSEVND</sequence>
<dbReference type="AlphaFoldDB" id="A0A9P5WZH3"/>
<feature type="compositionally biased region" description="Pro residues" evidence="1">
    <location>
        <begin position="42"/>
        <end position="52"/>
    </location>
</feature>
<name>A0A9P5WZH3_9AGAR</name>
<reference evidence="3" key="1">
    <citation type="submission" date="2020-11" db="EMBL/GenBank/DDBJ databases">
        <authorList>
            <consortium name="DOE Joint Genome Institute"/>
            <person name="Ahrendt S."/>
            <person name="Riley R."/>
            <person name="Andreopoulos W."/>
            <person name="Labutti K."/>
            <person name="Pangilinan J."/>
            <person name="Ruiz-Duenas F.J."/>
            <person name="Barrasa J.M."/>
            <person name="Sanchez-Garcia M."/>
            <person name="Camarero S."/>
            <person name="Miyauchi S."/>
            <person name="Serrano A."/>
            <person name="Linde D."/>
            <person name="Babiker R."/>
            <person name="Drula E."/>
            <person name="Ayuso-Fernandez I."/>
            <person name="Pacheco R."/>
            <person name="Padilla G."/>
            <person name="Ferreira P."/>
            <person name="Barriuso J."/>
            <person name="Kellner H."/>
            <person name="Castanera R."/>
            <person name="Alfaro M."/>
            <person name="Ramirez L."/>
            <person name="Pisabarro A.G."/>
            <person name="Kuo A."/>
            <person name="Tritt A."/>
            <person name="Lipzen A."/>
            <person name="He G."/>
            <person name="Yan M."/>
            <person name="Ng V."/>
            <person name="Cullen D."/>
            <person name="Martin F."/>
            <person name="Rosso M.-N."/>
            <person name="Henrissat B."/>
            <person name="Hibbett D."/>
            <person name="Martinez A.T."/>
            <person name="Grigoriev I.V."/>
        </authorList>
    </citation>
    <scope>NUCLEOTIDE SEQUENCE</scope>
    <source>
        <strain evidence="3">MF-IS2</strain>
    </source>
</reference>
<comment type="caution">
    <text evidence="3">The sequence shown here is derived from an EMBL/GenBank/DDBJ whole genome shotgun (WGS) entry which is preliminary data.</text>
</comment>